<accession>A0A7Z7PRM6</accession>
<dbReference type="Pfam" id="PF01436">
    <property type="entry name" value="NHL"/>
    <property type="match status" value="3"/>
</dbReference>
<dbReference type="Pfam" id="PF13905">
    <property type="entry name" value="Thioredoxin_8"/>
    <property type="match status" value="1"/>
</dbReference>
<dbReference type="InterPro" id="IPR036249">
    <property type="entry name" value="Thioredoxin-like_sf"/>
</dbReference>
<dbReference type="SUPFAM" id="SSF63825">
    <property type="entry name" value="YWTD domain"/>
    <property type="match status" value="1"/>
</dbReference>
<organism evidence="3 4">
    <name type="scientific">Mesotoga infera</name>
    <dbReference type="NCBI Taxonomy" id="1236046"/>
    <lineage>
        <taxon>Bacteria</taxon>
        <taxon>Thermotogati</taxon>
        <taxon>Thermotogota</taxon>
        <taxon>Thermotogae</taxon>
        <taxon>Kosmotogales</taxon>
        <taxon>Kosmotogaceae</taxon>
        <taxon>Mesotoga</taxon>
    </lineage>
</organism>
<dbReference type="AlphaFoldDB" id="A0A7Z7PRM6"/>
<dbReference type="PANTHER" id="PTHR46388">
    <property type="entry name" value="NHL REPEAT-CONTAINING PROTEIN 2"/>
    <property type="match status" value="1"/>
</dbReference>
<keyword evidence="1" id="KW-0677">Repeat</keyword>
<keyword evidence="4" id="KW-1185">Reference proteome</keyword>
<proteinExistence type="predicted"/>
<dbReference type="InterPro" id="IPR012336">
    <property type="entry name" value="Thioredoxin-like_fold"/>
</dbReference>
<evidence type="ECO:0000313" key="3">
    <source>
        <dbReference type="EMBL" id="SSC12950.1"/>
    </source>
</evidence>
<dbReference type="PROSITE" id="PS51352">
    <property type="entry name" value="THIOREDOXIN_2"/>
    <property type="match status" value="1"/>
</dbReference>
<protein>
    <submittedName>
        <fullName evidence="3">NHL repeat protein</fullName>
    </submittedName>
</protein>
<dbReference type="InterPro" id="IPR011042">
    <property type="entry name" value="6-blade_b-propeller_TolB-like"/>
</dbReference>
<dbReference type="SUPFAM" id="SSF52833">
    <property type="entry name" value="Thioredoxin-like"/>
    <property type="match status" value="1"/>
</dbReference>
<sequence>MYGRAVEFPDSGTWLNVDEPLSMEKLKGKVVLLDFWTYCCINCIHVIADLKWLEGKFSDKPLVVVGVHSAKFENERQERNIQAAIQRYGITHPVFVDNEYHLWDRYAIRAWPSFVLIGPDGKILSKTSGEGKRDYLSNEITRALEDGESRGILSREKLEVKSPVYSGGPMLSYPGKISFDSDGTLFISDSNNNRILITRLDDKLNAAITDIIGSGSPGMSDGGFEKATFNKPQGIVYSGGHLYIADTENHAIRKASIEERTVTTVSGDGLQGHNWNYSGEPSRARLNSPWDLQSDGVHLYIAMAGTHQIWRLNMRSNTIEAFAGNSLENIIDGSLREASFAQPSGLFLSGRRLYVADSEVSAIRFIDLDRGTVHTLAGNGLFSFGHVDGSLSHALFQHPLGIHGEGDFLYVADTYNHAIRRVSLEARRVETLLRTAGGGTCRIDGSECSFLGLFEPNDVKYRDGLLYIADTNNHLIRVFDGKELHDLSITYV</sequence>
<dbReference type="EMBL" id="LS974202">
    <property type="protein sequence ID" value="SSC12950.1"/>
    <property type="molecule type" value="Genomic_DNA"/>
</dbReference>
<dbReference type="Gene3D" id="2.120.10.30">
    <property type="entry name" value="TolB, C-terminal domain"/>
    <property type="match status" value="2"/>
</dbReference>
<evidence type="ECO:0000259" key="2">
    <source>
        <dbReference type="PROSITE" id="PS51352"/>
    </source>
</evidence>
<feature type="domain" description="Thioredoxin" evidence="2">
    <location>
        <begin position="1"/>
        <end position="145"/>
    </location>
</feature>
<dbReference type="KEGG" id="minf:MESINF_1506"/>
<gene>
    <name evidence="3" type="ORF">MESINF_1506</name>
</gene>
<dbReference type="InterPro" id="IPR013766">
    <property type="entry name" value="Thioredoxin_domain"/>
</dbReference>
<evidence type="ECO:0000313" key="4">
    <source>
        <dbReference type="Proteomes" id="UP000250796"/>
    </source>
</evidence>
<name>A0A7Z7PRM6_9BACT</name>
<dbReference type="Proteomes" id="UP000250796">
    <property type="component" value="Chromosome MESINF"/>
</dbReference>
<dbReference type="InterPro" id="IPR001258">
    <property type="entry name" value="NHL_repeat"/>
</dbReference>
<evidence type="ECO:0000256" key="1">
    <source>
        <dbReference type="ARBA" id="ARBA00022737"/>
    </source>
</evidence>
<dbReference type="Gene3D" id="3.40.30.10">
    <property type="entry name" value="Glutaredoxin"/>
    <property type="match status" value="1"/>
</dbReference>
<reference evidence="3 4" key="1">
    <citation type="submission" date="2017-01" db="EMBL/GenBank/DDBJ databases">
        <authorList>
            <person name="Erauso G."/>
        </authorList>
    </citation>
    <scope>NUCLEOTIDE SEQUENCE [LARGE SCALE GENOMIC DNA]</scope>
    <source>
        <strain evidence="3">MESINF1</strain>
    </source>
</reference>
<dbReference type="PANTHER" id="PTHR46388:SF2">
    <property type="entry name" value="NHL REPEAT-CONTAINING PROTEIN 2"/>
    <property type="match status" value="1"/>
</dbReference>
<dbReference type="RefSeq" id="WP_169699164.1">
    <property type="nucleotide sequence ID" value="NZ_LS974202.1"/>
</dbReference>